<feature type="domain" description="C2H2-type" evidence="6">
    <location>
        <begin position="397"/>
        <end position="424"/>
    </location>
</feature>
<dbReference type="InterPro" id="IPR013087">
    <property type="entry name" value="Znf_C2H2_type"/>
</dbReference>
<name>A0A9N9SY38_DIABA</name>
<dbReference type="Gene3D" id="3.30.160.60">
    <property type="entry name" value="Classic Zinc Finger"/>
    <property type="match status" value="9"/>
</dbReference>
<dbReference type="PROSITE" id="PS50157">
    <property type="entry name" value="ZINC_FINGER_C2H2_2"/>
    <property type="match status" value="10"/>
</dbReference>
<feature type="domain" description="C2H2-type" evidence="6">
    <location>
        <begin position="593"/>
        <end position="621"/>
    </location>
</feature>
<feature type="domain" description="C2H2-type" evidence="6">
    <location>
        <begin position="425"/>
        <end position="452"/>
    </location>
</feature>
<gene>
    <name evidence="7" type="ORF">DIABBA_LOCUS5344</name>
</gene>
<dbReference type="PANTHER" id="PTHR24379:SF127">
    <property type="entry name" value="BLOODY FINGERS-RELATED"/>
    <property type="match status" value="1"/>
</dbReference>
<reference evidence="7" key="1">
    <citation type="submission" date="2022-01" db="EMBL/GenBank/DDBJ databases">
        <authorList>
            <person name="King R."/>
        </authorList>
    </citation>
    <scope>NUCLEOTIDE SEQUENCE</scope>
</reference>
<evidence type="ECO:0000256" key="4">
    <source>
        <dbReference type="ARBA" id="ARBA00022833"/>
    </source>
</evidence>
<evidence type="ECO:0000256" key="1">
    <source>
        <dbReference type="ARBA" id="ARBA00022723"/>
    </source>
</evidence>
<keyword evidence="2" id="KW-0677">Repeat</keyword>
<keyword evidence="1" id="KW-0479">Metal-binding</keyword>
<proteinExistence type="predicted"/>
<dbReference type="FunFam" id="3.30.160.60:FF:000100">
    <property type="entry name" value="Zinc finger 45-like"/>
    <property type="match status" value="1"/>
</dbReference>
<evidence type="ECO:0000313" key="7">
    <source>
        <dbReference type="EMBL" id="CAG9831782.1"/>
    </source>
</evidence>
<dbReference type="FunFam" id="3.30.160.60:FF:000624">
    <property type="entry name" value="zinc finger protein 697"/>
    <property type="match status" value="1"/>
</dbReference>
<dbReference type="Pfam" id="PF12874">
    <property type="entry name" value="zf-met"/>
    <property type="match status" value="1"/>
</dbReference>
<protein>
    <recommendedName>
        <fullName evidence="6">C2H2-type domain-containing protein</fullName>
    </recommendedName>
</protein>
<accession>A0A9N9SY38</accession>
<evidence type="ECO:0000259" key="6">
    <source>
        <dbReference type="PROSITE" id="PS50157"/>
    </source>
</evidence>
<dbReference type="SMART" id="SM00355">
    <property type="entry name" value="ZnF_C2H2"/>
    <property type="match status" value="13"/>
</dbReference>
<keyword evidence="3 5" id="KW-0863">Zinc-finger</keyword>
<dbReference type="PROSITE" id="PS00028">
    <property type="entry name" value="ZINC_FINGER_C2H2_1"/>
    <property type="match status" value="10"/>
</dbReference>
<dbReference type="PANTHER" id="PTHR24379">
    <property type="entry name" value="KRAB AND ZINC FINGER DOMAIN-CONTAINING"/>
    <property type="match status" value="1"/>
</dbReference>
<dbReference type="Pfam" id="PF13912">
    <property type="entry name" value="zf-C2H2_6"/>
    <property type="match status" value="4"/>
</dbReference>
<dbReference type="EMBL" id="OU898278">
    <property type="protein sequence ID" value="CAG9831782.1"/>
    <property type="molecule type" value="Genomic_DNA"/>
</dbReference>
<dbReference type="OrthoDB" id="3437960at2759"/>
<feature type="domain" description="C2H2-type" evidence="6">
    <location>
        <begin position="321"/>
        <end position="348"/>
    </location>
</feature>
<feature type="domain" description="C2H2-type" evidence="6">
    <location>
        <begin position="509"/>
        <end position="536"/>
    </location>
</feature>
<keyword evidence="4" id="KW-0862">Zinc</keyword>
<dbReference type="SUPFAM" id="SSF57667">
    <property type="entry name" value="beta-beta-alpha zinc fingers"/>
    <property type="match status" value="5"/>
</dbReference>
<feature type="domain" description="C2H2-type" evidence="6">
    <location>
        <begin position="281"/>
        <end position="308"/>
    </location>
</feature>
<dbReference type="Proteomes" id="UP001153709">
    <property type="component" value="Chromosome 3"/>
</dbReference>
<dbReference type="GO" id="GO:0008270">
    <property type="term" value="F:zinc ion binding"/>
    <property type="evidence" value="ECO:0007669"/>
    <property type="project" value="UniProtKB-KW"/>
</dbReference>
<organism evidence="7 8">
    <name type="scientific">Diabrotica balteata</name>
    <name type="common">Banded cucumber beetle</name>
    <dbReference type="NCBI Taxonomy" id="107213"/>
    <lineage>
        <taxon>Eukaryota</taxon>
        <taxon>Metazoa</taxon>
        <taxon>Ecdysozoa</taxon>
        <taxon>Arthropoda</taxon>
        <taxon>Hexapoda</taxon>
        <taxon>Insecta</taxon>
        <taxon>Pterygota</taxon>
        <taxon>Neoptera</taxon>
        <taxon>Endopterygota</taxon>
        <taxon>Coleoptera</taxon>
        <taxon>Polyphaga</taxon>
        <taxon>Cucujiformia</taxon>
        <taxon>Chrysomeloidea</taxon>
        <taxon>Chrysomelidae</taxon>
        <taxon>Galerucinae</taxon>
        <taxon>Diabroticina</taxon>
        <taxon>Diabroticites</taxon>
        <taxon>Diabrotica</taxon>
    </lineage>
</organism>
<dbReference type="Pfam" id="PF00096">
    <property type="entry name" value="zf-C2H2"/>
    <property type="match status" value="5"/>
</dbReference>
<evidence type="ECO:0000256" key="2">
    <source>
        <dbReference type="ARBA" id="ARBA00022737"/>
    </source>
</evidence>
<sequence>MGTQLLKCPLCCNEHFSSRQDLKCHITELLNSLSCPVCTSTFNSVIELSEHLDTECELSEGVSNQNEDESVSEIHEHSEQMLIQLDETQQEPTNEHVEMVNDDTQQIEFIESEDIAEEVEENGNVIYECEVCKVQFNSIKNHLKEYHAGEDVVLQTNVFHENELSHEMQVEEDQVTEYSQEEESFEISHESGNDENEKPVIQKNNKRVDWVSRKDNVIPLTENYAIENGKVRKITEKEAAEISDRNSIFQIHQCPKCFLQFPKLDHYIKHKCSAGKKSKQFKCAHCTAVFLTYPSLNTHLKLHLQPQPEESQHKVITLNPHRCNTCNTLFPSLKSLRLHLKMHEPVKIKPVEPPVDNDLADGEKKERKIFVCHICNNPYDLEYEQVHMKSHSEEKNFFCTTCNREFMSQENLEMHMKAHNSNKNYICSYCKKAYTTSTALEDHEVNHCLRRKYECQYCGRRFSRPHEKVKHERIHTGEKPHICQVCGKGFRVSYCLTLHMRTHSGSRPYECPKCQKRFKSHSVYNHHLLIHSEVRAYKCPYCPKAFKTSVQLAGHKNSHIKPFSCNECNRPFASLYAVRAHMESHKRENNLKFDCWLCGATYARAFALKDHMKSQHADENVDAGALGELETEETVFVIKEDLDEKQEV</sequence>
<feature type="domain" description="C2H2-type" evidence="6">
    <location>
        <begin position="563"/>
        <end position="590"/>
    </location>
</feature>
<feature type="domain" description="C2H2-type" evidence="6">
    <location>
        <begin position="453"/>
        <end position="480"/>
    </location>
</feature>
<evidence type="ECO:0000256" key="5">
    <source>
        <dbReference type="PROSITE-ProRule" id="PRU00042"/>
    </source>
</evidence>
<feature type="domain" description="C2H2-type" evidence="6">
    <location>
        <begin position="481"/>
        <end position="508"/>
    </location>
</feature>
<feature type="domain" description="C2H2-type" evidence="6">
    <location>
        <begin position="537"/>
        <end position="559"/>
    </location>
</feature>
<evidence type="ECO:0000256" key="3">
    <source>
        <dbReference type="ARBA" id="ARBA00022771"/>
    </source>
</evidence>
<evidence type="ECO:0000313" key="8">
    <source>
        <dbReference type="Proteomes" id="UP001153709"/>
    </source>
</evidence>
<dbReference type="InterPro" id="IPR036236">
    <property type="entry name" value="Znf_C2H2_sf"/>
</dbReference>
<dbReference type="GO" id="GO:0048598">
    <property type="term" value="P:embryonic morphogenesis"/>
    <property type="evidence" value="ECO:0007669"/>
    <property type="project" value="UniProtKB-ARBA"/>
</dbReference>
<dbReference type="AlphaFoldDB" id="A0A9N9SY38"/>
<keyword evidence="8" id="KW-1185">Reference proteome</keyword>